<dbReference type="OrthoDB" id="2392728at2"/>
<name>K8ZN02_9ENTE</name>
<feature type="coiled-coil region" evidence="1">
    <location>
        <begin position="1448"/>
        <end position="1483"/>
    </location>
</feature>
<evidence type="ECO:0000313" key="5">
    <source>
        <dbReference type="EMBL" id="EKU26976.1"/>
    </source>
</evidence>
<protein>
    <recommendedName>
        <fullName evidence="4">Peptidase M60 domain-containing protein</fullName>
    </recommendedName>
</protein>
<keyword evidence="3" id="KW-0732">Signal</keyword>
<evidence type="ECO:0000256" key="1">
    <source>
        <dbReference type="SAM" id="Coils"/>
    </source>
</evidence>
<feature type="coiled-coil region" evidence="1">
    <location>
        <begin position="1387"/>
        <end position="1423"/>
    </location>
</feature>
<dbReference type="InterPro" id="IPR031161">
    <property type="entry name" value="Peptidase_M60_dom"/>
</dbReference>
<evidence type="ECO:0000313" key="6">
    <source>
        <dbReference type="Proteomes" id="UP000016057"/>
    </source>
</evidence>
<dbReference type="STRING" id="1234409.C683_0972"/>
<evidence type="ECO:0000256" key="3">
    <source>
        <dbReference type="SAM" id="SignalP"/>
    </source>
</evidence>
<sequence>MKKKIPITAASLMGLLFAPAVMEAEAKDKSKSLYSEHQAPEIYGTKKAIVHQSDKISIIDPRYRVLAMDFEDGDLTNKIQLVSIDNNQDYHSLIDAKTGELKNLSLGKHTLLYRVTDKHGNTTEFTTEIDVKEDSKEHSKDTIEKTIRSAPYSGNTMNTLMKRGDEHDRQMLGIQLDPGQGIDIKIKDRPSGGGNLYVDIMTDGNKKDVYHQQINGNSRHLRAKTIDEASNIKGTKDPAGVPFISTPRNNYEQGSDARPYTVEYTVGHEARRLPYYHTGDNQELFFNFWEKETKAHRREVKLNNNKSEVRDTGYAVLEGQHHLMLIPANTREEIKKRFAGERTLDDLNTEFVRLFKQYDTFVGLELDPEDRINQRTYTKYYMRPDQNGLPGSAAYYVSPWIAQTGDKMTWFSTMGWGTFHEIGHGYQGRNHVDTIDYMEVTNNILAYYAQHNEKIAGKLNSYWMDMDKDAEGWQKHRMNALKSRLPGSEGEVEINEMRWRLYAKGMDVKARLFFFLNMLESLNPKNPSEPWGKVNEQIRIQKRDTGNTDTIPNQLLRAFYEKYGVDITPYLIEWGTNRPLSNKKNYDMQRNGDQMVQLRDVVYNKEKLKEITSELGVKEYGLVRTSDLIKRNVEGKAKIRLKVSDEDMEKLKGKKILLYNKGKIVKEVTIGDSKDIDVKIPVGAYAVEFPKIYDGDDYKYTYEMPYVFSTDQEVDQKAKTTFPQYYTSCYYKKEKKKTLSKDSMVVLGKDSKSKEVSAISATIYPDEKHGRSELKFKINNDAKVVGKTTVSLYTQLVPNTDYFLSAPDVVYTAEKDGKFTRTDGRKDNFQIADNDILAITTTDDNYQNVRNYSETGKEYEFNRPKTETTYYRMSNKGFREAHLKPIEVEDLLYQQEKLKTLKELESKVNNLPEDFYSSRNDYAPLKSEIIALYNKLKGEDQKKYQSIVEQIQQGGKPQINWKSAKSADEKLVVSDNRVNDIDWYNEISVIDPEDGRVPKDKIKISEDTKRWTTPDEYKIHVKATDMDGNTSEQDLTVQVVPEKDFEESHTKECEKQIDALDFLDSEEKSQAKEQLKKAYTATDLKEVVTKAKSANDIRVVDAQNKVMEHLSKYKDLSGEEQEKIQSALKQCQTKEEMKNLHTKVKKDVETRIQKEYDNSLQKLDECSEITDSEKEKVKEKLKETTTRDDMKKIMVEVEKENHERQLKDKESIFQSLCKNYKDLSDSEKDAIKLALDQATTKEQWQEIRKEVIEKVETRLQKEYENSIKAIESLDKLSSDERAETIAALEKSQTRKEMQTIVKKATDENNQRKEEVESGIKEQIQQMKDLSPQEKEEVFLALDKLSSKEEMEAILSVVKEKVKQRVEHAYLLAQQQISAFGFLPKEKQEELEAKLKQVESREEIAKIVKEATQENETQKEAEQNKVIDMIQNSSLSEEEKADWVQKVEAATSKEELEEIKETVDKVEEENKDQWQEQKEQLIKELSYYSFLTTKEKNIAKEAILQSKSLESLNHIRKTLQKVEQERLNQGKEELTEAILKENALSTEAKEYFLAQLKDARTKEALEQIQKEAWKLIADKENQLHPLKAQVKEWIEKNSFLTDTEKLNAQRKLNALQSEKAIYHFAEELQDKTKEIRKVLEEKMRDGIQALTFLSKEDKAYYIQFIYQAQDKRTMESIFSYAKEMNRYYEGNELNKKQRELKARIQRLTLPTEEKEKLLQKVIDAKYLAELEMIEGSIQSAEKEYLEKQKQEVEKELASYQLTTEQRQSLLHQLEKAQSEVECKEIIQKAKEYHKENTKPKFHKDHGYVTFKNNHTTIWNDVFLEKERSHSSKYLGQILKVKGFYIIQGQKYYTLYTSDNQWIGYVKASELNEMEDPWTLRSTSSFKVKVNRKNYTIWRNLSFKVKKSDTNTHYKKVYKVKRTYYHFNGYTYYSLYDHKDQWVGYVNKDAVVKK</sequence>
<evidence type="ECO:0000256" key="2">
    <source>
        <dbReference type="SAM" id="MobiDB-lite"/>
    </source>
</evidence>
<feature type="signal peptide" evidence="3">
    <location>
        <begin position="1"/>
        <end position="23"/>
    </location>
</feature>
<dbReference type="SMART" id="SM01276">
    <property type="entry name" value="M60-like"/>
    <property type="match status" value="1"/>
</dbReference>
<comment type="caution">
    <text evidence="5">The sequence shown here is derived from an EMBL/GenBank/DDBJ whole genome shotgun (WGS) entry which is preliminary data.</text>
</comment>
<organism evidence="5 6">
    <name type="scientific">Catellicoccus marimammalium M35/04/3</name>
    <dbReference type="NCBI Taxonomy" id="1234409"/>
    <lineage>
        <taxon>Bacteria</taxon>
        <taxon>Bacillati</taxon>
        <taxon>Bacillota</taxon>
        <taxon>Bacilli</taxon>
        <taxon>Lactobacillales</taxon>
        <taxon>Enterococcaceae</taxon>
        <taxon>Catellicoccus</taxon>
    </lineage>
</organism>
<dbReference type="PROSITE" id="PS51723">
    <property type="entry name" value="PEPTIDASE_M60"/>
    <property type="match status" value="1"/>
</dbReference>
<keyword evidence="1" id="KW-0175">Coiled coil</keyword>
<reference evidence="5 6" key="1">
    <citation type="journal article" date="2013" name="Genome Announc.">
        <title>Draft Genome Sequence of Catellicoccus marimammalium, a Novel Species Commonly Found in Gull Feces.</title>
        <authorList>
            <person name="Weigand M.R."/>
            <person name="Ryu H."/>
            <person name="Bozcek L."/>
            <person name="Konstantinidis K.T."/>
            <person name="Santo Domingo J.W."/>
        </authorList>
    </citation>
    <scope>NUCLEOTIDE SEQUENCE [LARGE SCALE GENOMIC DNA]</scope>
    <source>
        <strain evidence="5 6">M35/04/3</strain>
    </source>
</reference>
<feature type="chain" id="PRO_5038418422" description="Peptidase M60 domain-containing protein" evidence="3">
    <location>
        <begin position="24"/>
        <end position="1952"/>
    </location>
</feature>
<dbReference type="PATRIC" id="fig|1234409.3.peg.923"/>
<dbReference type="InterPro" id="IPR013783">
    <property type="entry name" value="Ig-like_fold"/>
</dbReference>
<dbReference type="EMBL" id="AMYT01000021">
    <property type="protein sequence ID" value="EKU26976.1"/>
    <property type="molecule type" value="Genomic_DNA"/>
</dbReference>
<accession>K8ZN02</accession>
<dbReference type="Gene3D" id="3.40.390.80">
    <property type="entry name" value="Peptidase M60, enhancin-like domain 2"/>
    <property type="match status" value="1"/>
</dbReference>
<dbReference type="Gene3D" id="2.60.40.10">
    <property type="entry name" value="Immunoglobulins"/>
    <property type="match status" value="2"/>
</dbReference>
<dbReference type="RefSeq" id="WP_009491517.1">
    <property type="nucleotide sequence ID" value="NZ_AMYT01000021.1"/>
</dbReference>
<keyword evidence="6" id="KW-1185">Reference proteome</keyword>
<feature type="coiled-coil region" evidence="1">
    <location>
        <begin position="1729"/>
        <end position="1778"/>
    </location>
</feature>
<dbReference type="Pfam" id="PF01468">
    <property type="entry name" value="GA"/>
    <property type="match status" value="4"/>
</dbReference>
<dbReference type="eggNOG" id="ENOG50343AG">
    <property type="taxonomic scope" value="Bacteria"/>
</dbReference>
<proteinExistence type="predicted"/>
<gene>
    <name evidence="5" type="ORF">C683_0972</name>
</gene>
<dbReference type="InterPro" id="IPR002988">
    <property type="entry name" value="GA_module"/>
</dbReference>
<dbReference type="Pfam" id="PF13402">
    <property type="entry name" value="Peptidase_M60"/>
    <property type="match status" value="1"/>
</dbReference>
<dbReference type="Proteomes" id="UP000016057">
    <property type="component" value="Unassembled WGS sequence"/>
</dbReference>
<evidence type="ECO:0000259" key="4">
    <source>
        <dbReference type="PROSITE" id="PS51723"/>
    </source>
</evidence>
<feature type="domain" description="Peptidase M60" evidence="4">
    <location>
        <begin position="167"/>
        <end position="523"/>
    </location>
</feature>
<feature type="region of interest" description="Disordered" evidence="2">
    <location>
        <begin position="232"/>
        <end position="255"/>
    </location>
</feature>